<keyword evidence="2" id="KW-0677">Repeat</keyword>
<dbReference type="SMART" id="SM00356">
    <property type="entry name" value="ZnF_C3H1"/>
    <property type="match status" value="1"/>
</dbReference>
<dbReference type="InterPro" id="IPR036855">
    <property type="entry name" value="Znf_CCCH_sf"/>
</dbReference>
<evidence type="ECO:0000256" key="4">
    <source>
        <dbReference type="ARBA" id="ARBA00022833"/>
    </source>
</evidence>
<accession>A0A9P6US11</accession>
<organism evidence="8 9">
    <name type="scientific">Linnemannia gamsii</name>
    <dbReference type="NCBI Taxonomy" id="64522"/>
    <lineage>
        <taxon>Eukaryota</taxon>
        <taxon>Fungi</taxon>
        <taxon>Fungi incertae sedis</taxon>
        <taxon>Mucoromycota</taxon>
        <taxon>Mortierellomycotina</taxon>
        <taxon>Mortierellomycetes</taxon>
        <taxon>Mortierellales</taxon>
        <taxon>Mortierellaceae</taxon>
        <taxon>Linnemannia</taxon>
    </lineage>
</organism>
<dbReference type="PROSITE" id="PS50103">
    <property type="entry name" value="ZF_C3H1"/>
    <property type="match status" value="1"/>
</dbReference>
<feature type="region of interest" description="Disordered" evidence="6">
    <location>
        <begin position="56"/>
        <end position="86"/>
    </location>
</feature>
<evidence type="ECO:0000256" key="2">
    <source>
        <dbReference type="ARBA" id="ARBA00022737"/>
    </source>
</evidence>
<dbReference type="EMBL" id="JAAAIN010000284">
    <property type="protein sequence ID" value="KAG0316731.1"/>
    <property type="molecule type" value="Genomic_DNA"/>
</dbReference>
<feature type="region of interest" description="Disordered" evidence="6">
    <location>
        <begin position="185"/>
        <end position="204"/>
    </location>
</feature>
<sequence>MNFFGDGSFVHPTQNDSATAVVPPAEFRQIHRTLDNYHQRPTHRRSYSDVQVVLKRSVSSSSSTRLTERPSPSLGHRDKQTTATNPSVVKIPLSHYKTEFCTKFREFGQCPFEARCRFVHNENELQRRGRPLTYKTQPCWSGSSCQYQMNHSRCVYLHGDETAEMFDDQRGISFERVQNILAAKEAKQQQRRQQQQSLQQSQLQSRLQRRSSLLEQSSFAESFEGVSSQEGGSGMNNDMWVVESKGANAYESHNTSAAVIAPRQQKTLQRSLTYPRSTPNRKSLAIVPPSPPLLRNNSNNKSENDKVASTATMTTRHPLADLFSPGVMPVIETPFPSHDRIHEWKDSCFEDEDRGVDIEGTVIRGASSSSSLYRPPDAVPPSTLLSSMMERFGTMGFFSGTFPTDELIPSANNLQSHARTQQGVVASNSLVHTMDPFTFQPL</sequence>
<keyword evidence="1 5" id="KW-0479">Metal-binding</keyword>
<dbReference type="Pfam" id="PF00642">
    <property type="entry name" value="zf-CCCH"/>
    <property type="match status" value="1"/>
</dbReference>
<reference evidence="8" key="1">
    <citation type="journal article" date="2020" name="Fungal Divers.">
        <title>Resolving the Mortierellaceae phylogeny through synthesis of multi-gene phylogenetics and phylogenomics.</title>
        <authorList>
            <person name="Vandepol N."/>
            <person name="Liber J."/>
            <person name="Desiro A."/>
            <person name="Na H."/>
            <person name="Kennedy M."/>
            <person name="Barry K."/>
            <person name="Grigoriev I.V."/>
            <person name="Miller A.N."/>
            <person name="O'Donnell K."/>
            <person name="Stajich J.E."/>
            <person name="Bonito G."/>
        </authorList>
    </citation>
    <scope>NUCLEOTIDE SEQUENCE</scope>
    <source>
        <strain evidence="8">NVP60</strain>
    </source>
</reference>
<evidence type="ECO:0000256" key="6">
    <source>
        <dbReference type="SAM" id="MobiDB-lite"/>
    </source>
</evidence>
<comment type="caution">
    <text evidence="8">The sequence shown here is derived from an EMBL/GenBank/DDBJ whole genome shotgun (WGS) entry which is preliminary data.</text>
</comment>
<evidence type="ECO:0000313" key="9">
    <source>
        <dbReference type="Proteomes" id="UP000823405"/>
    </source>
</evidence>
<dbReference type="AlphaFoldDB" id="A0A9P6US11"/>
<dbReference type="GO" id="GO:0008270">
    <property type="term" value="F:zinc ion binding"/>
    <property type="evidence" value="ECO:0007669"/>
    <property type="project" value="UniProtKB-KW"/>
</dbReference>
<feature type="compositionally biased region" description="Polar residues" evidence="6">
    <location>
        <begin position="264"/>
        <end position="281"/>
    </location>
</feature>
<feature type="domain" description="C3H1-type" evidence="7">
    <location>
        <begin position="96"/>
        <end position="123"/>
    </location>
</feature>
<protein>
    <recommendedName>
        <fullName evidence="7">C3H1-type domain-containing protein</fullName>
    </recommendedName>
</protein>
<dbReference type="OrthoDB" id="410307at2759"/>
<feature type="region of interest" description="Disordered" evidence="6">
    <location>
        <begin position="219"/>
        <end position="239"/>
    </location>
</feature>
<feature type="region of interest" description="Disordered" evidence="6">
    <location>
        <begin position="263"/>
        <end position="304"/>
    </location>
</feature>
<evidence type="ECO:0000256" key="1">
    <source>
        <dbReference type="ARBA" id="ARBA00022723"/>
    </source>
</evidence>
<dbReference type="Proteomes" id="UP000823405">
    <property type="component" value="Unassembled WGS sequence"/>
</dbReference>
<keyword evidence="3 5" id="KW-0863">Zinc-finger</keyword>
<dbReference type="Gene3D" id="4.10.1000.10">
    <property type="entry name" value="Zinc finger, CCCH-type"/>
    <property type="match status" value="1"/>
</dbReference>
<feature type="compositionally biased region" description="Low complexity" evidence="6">
    <location>
        <begin position="56"/>
        <end position="73"/>
    </location>
</feature>
<dbReference type="PANTHER" id="PTHR12547">
    <property type="entry name" value="CCCH ZINC FINGER/TIS11-RELATED"/>
    <property type="match status" value="1"/>
</dbReference>
<keyword evidence="4 5" id="KW-0862">Zinc</keyword>
<dbReference type="SUPFAM" id="SSF90229">
    <property type="entry name" value="CCCH zinc finger"/>
    <property type="match status" value="1"/>
</dbReference>
<dbReference type="InterPro" id="IPR000571">
    <property type="entry name" value="Znf_CCCH"/>
</dbReference>
<evidence type="ECO:0000256" key="5">
    <source>
        <dbReference type="PROSITE-ProRule" id="PRU00723"/>
    </source>
</evidence>
<keyword evidence="9" id="KW-1185">Reference proteome</keyword>
<feature type="compositionally biased region" description="Low complexity" evidence="6">
    <location>
        <begin position="191"/>
        <end position="204"/>
    </location>
</feature>
<dbReference type="PANTHER" id="PTHR12547:SF18">
    <property type="entry name" value="PROTEIN TIS11"/>
    <property type="match status" value="1"/>
</dbReference>
<evidence type="ECO:0000313" key="8">
    <source>
        <dbReference type="EMBL" id="KAG0316731.1"/>
    </source>
</evidence>
<dbReference type="GO" id="GO:0003729">
    <property type="term" value="F:mRNA binding"/>
    <property type="evidence" value="ECO:0007669"/>
    <property type="project" value="InterPro"/>
</dbReference>
<name>A0A9P6US11_9FUNG</name>
<feature type="zinc finger region" description="C3H1-type" evidence="5">
    <location>
        <begin position="96"/>
        <end position="123"/>
    </location>
</feature>
<evidence type="ECO:0000259" key="7">
    <source>
        <dbReference type="PROSITE" id="PS50103"/>
    </source>
</evidence>
<evidence type="ECO:0000256" key="3">
    <source>
        <dbReference type="ARBA" id="ARBA00022771"/>
    </source>
</evidence>
<gene>
    <name evidence="8" type="ORF">BGZ97_006414</name>
</gene>
<proteinExistence type="predicted"/>
<dbReference type="InterPro" id="IPR045877">
    <property type="entry name" value="ZFP36-like"/>
</dbReference>